<feature type="transmembrane region" description="Helical" evidence="1">
    <location>
        <begin position="89"/>
        <end position="107"/>
    </location>
</feature>
<proteinExistence type="predicted"/>
<organism evidence="2 5">
    <name type="scientific">Mycolicibacterium rufum</name>
    <dbReference type="NCBI Taxonomy" id="318424"/>
    <lineage>
        <taxon>Bacteria</taxon>
        <taxon>Bacillati</taxon>
        <taxon>Actinomycetota</taxon>
        <taxon>Actinomycetes</taxon>
        <taxon>Mycobacteriales</taxon>
        <taxon>Mycobacteriaceae</taxon>
        <taxon>Mycolicibacterium</taxon>
    </lineage>
</organism>
<sequence length="428" mass="47675">MTHLRRLGALYVRYWPQLAACYLVGLLGRRGAIELAAWAGHDNDVWASLIMPLAGIARLGSYVAMFLLLRPAIPALAALPPRPARRIDVFATVIVPFFAIYLAWKMFAEDWIAFEQRALTYRIGEAMTTPGATDLHPDSLPVGTVTWVLIATALVLRYVLSRFKETLPQWMVAVRVYIDALWVFLGVSFAASRDVTFFVNPAGWLAERRIIVWFSQTRAELFSHVRPLEVAWDAVMWALGTVFGGAAIPLLWLAVAAIVYGVAMPKDWRAAARRVAGDRADRVFDRTAAQQGRMRARWSRMSDTRRAEVRDVLLSRLGNYRPITDSARLILHGGVMALALYVVGYLGLAWLDMAGSFYRPEVDAGYLFRGAARLLGPHPPPFWDAVRPPLVFVSHLIIEPLRVCLIATTAAYCLDNVRGQTVTTASAP</sequence>
<evidence type="ECO:0000313" key="4">
    <source>
        <dbReference type="Proteomes" id="UP001055159"/>
    </source>
</evidence>
<feature type="transmembrane region" description="Helical" evidence="1">
    <location>
        <begin position="45"/>
        <end position="69"/>
    </location>
</feature>
<keyword evidence="4" id="KW-1185">Reference proteome</keyword>
<dbReference type="AlphaFoldDB" id="A0A9X2YH20"/>
<dbReference type="Proteomes" id="UP001140272">
    <property type="component" value="Unassembled WGS sequence"/>
</dbReference>
<feature type="transmembrane region" description="Helical" evidence="1">
    <location>
        <begin position="234"/>
        <end position="263"/>
    </location>
</feature>
<dbReference type="EMBL" id="JACKRN010000815">
    <property type="protein sequence ID" value="MCV7073125.1"/>
    <property type="molecule type" value="Genomic_DNA"/>
</dbReference>
<reference evidence="2" key="2">
    <citation type="journal article" date="2022" name="BMC Genomics">
        <title>Comparative genome analysis of mycobacteria focusing on tRNA and non-coding RNA.</title>
        <authorList>
            <person name="Behra P.R.K."/>
            <person name="Pettersson B.M.F."/>
            <person name="Ramesh M."/>
            <person name="Das S."/>
            <person name="Dasgupta S."/>
            <person name="Kirsebom L.A."/>
        </authorList>
    </citation>
    <scope>NUCLEOTIDE SEQUENCE</scope>
    <source>
        <strain evidence="2">DSM 45406</strain>
    </source>
</reference>
<feature type="transmembrane region" description="Helical" evidence="1">
    <location>
        <begin position="172"/>
        <end position="191"/>
    </location>
</feature>
<keyword evidence="1" id="KW-0812">Transmembrane</keyword>
<reference evidence="2" key="1">
    <citation type="submission" date="2020-07" db="EMBL/GenBank/DDBJ databases">
        <authorList>
            <person name="Pettersson B.M.F."/>
            <person name="Behra P.R.K."/>
            <person name="Ramesh M."/>
            <person name="Das S."/>
            <person name="Dasgupta S."/>
            <person name="Kirsebom L.A."/>
        </authorList>
    </citation>
    <scope>NUCLEOTIDE SEQUENCE</scope>
    <source>
        <strain evidence="2">DSM 45406</strain>
    </source>
</reference>
<evidence type="ECO:0000256" key="1">
    <source>
        <dbReference type="SAM" id="Phobius"/>
    </source>
</evidence>
<feature type="transmembrane region" description="Helical" evidence="1">
    <location>
        <begin position="12"/>
        <end position="33"/>
    </location>
</feature>
<protein>
    <submittedName>
        <fullName evidence="2">Uncharacterized protein</fullName>
    </submittedName>
</protein>
<evidence type="ECO:0000313" key="3">
    <source>
        <dbReference type="EMBL" id="ULP39298.1"/>
    </source>
</evidence>
<accession>A0A9X2YH20</accession>
<evidence type="ECO:0000313" key="2">
    <source>
        <dbReference type="EMBL" id="MCV7073125.1"/>
    </source>
</evidence>
<name>A0A9X2YH20_9MYCO</name>
<evidence type="ECO:0000313" key="5">
    <source>
        <dbReference type="Proteomes" id="UP001140272"/>
    </source>
</evidence>
<feature type="transmembrane region" description="Helical" evidence="1">
    <location>
        <begin position="140"/>
        <end position="160"/>
    </location>
</feature>
<dbReference type="Proteomes" id="UP001055159">
    <property type="component" value="Chromosome"/>
</dbReference>
<keyword evidence="1" id="KW-1133">Transmembrane helix</keyword>
<dbReference type="EMBL" id="CP092427">
    <property type="protein sequence ID" value="ULP39298.1"/>
    <property type="molecule type" value="Genomic_DNA"/>
</dbReference>
<keyword evidence="1" id="KW-0472">Membrane</keyword>
<feature type="transmembrane region" description="Helical" evidence="1">
    <location>
        <begin position="329"/>
        <end position="351"/>
    </location>
</feature>
<reference evidence="3" key="3">
    <citation type="submission" date="2022-08" db="EMBL/GenBank/DDBJ databases">
        <title>Whole genome sequencing of non-tuberculosis mycobacteria type-strains.</title>
        <authorList>
            <person name="Igarashi Y."/>
            <person name="Osugi A."/>
            <person name="Mitarai S."/>
        </authorList>
    </citation>
    <scope>NUCLEOTIDE SEQUENCE</scope>
    <source>
        <strain evidence="3">JCM 16372</strain>
    </source>
</reference>
<gene>
    <name evidence="2" type="ORF">H7H73_25150</name>
    <name evidence="3" type="ORF">MJO55_13340</name>
</gene>
<dbReference type="RefSeq" id="WP_043408990.1">
    <property type="nucleotide sequence ID" value="NZ_CP092427.2"/>
</dbReference>